<dbReference type="Proteomes" id="UP000276133">
    <property type="component" value="Unassembled WGS sequence"/>
</dbReference>
<dbReference type="AlphaFoldDB" id="A0A3M7PH93"/>
<dbReference type="EMBL" id="REGN01010786">
    <property type="protein sequence ID" value="RMZ98422.1"/>
    <property type="molecule type" value="Genomic_DNA"/>
</dbReference>
<sequence length="62" mass="6817">MLWSLFTTKAYTGVRLVFSAGLNPEKKVKLEQASHCNGSIRIFKATASELAEMAYSEAIYGS</sequence>
<proteinExistence type="predicted"/>
<gene>
    <name evidence="1" type="ORF">BpHYR1_045127</name>
</gene>
<organism evidence="1 2">
    <name type="scientific">Brachionus plicatilis</name>
    <name type="common">Marine rotifer</name>
    <name type="synonym">Brachionus muelleri</name>
    <dbReference type="NCBI Taxonomy" id="10195"/>
    <lineage>
        <taxon>Eukaryota</taxon>
        <taxon>Metazoa</taxon>
        <taxon>Spiralia</taxon>
        <taxon>Gnathifera</taxon>
        <taxon>Rotifera</taxon>
        <taxon>Eurotatoria</taxon>
        <taxon>Monogononta</taxon>
        <taxon>Pseudotrocha</taxon>
        <taxon>Ploima</taxon>
        <taxon>Brachionidae</taxon>
        <taxon>Brachionus</taxon>
    </lineage>
</organism>
<evidence type="ECO:0000313" key="1">
    <source>
        <dbReference type="EMBL" id="RMZ98422.1"/>
    </source>
</evidence>
<accession>A0A3M7PH93</accession>
<comment type="caution">
    <text evidence="1">The sequence shown here is derived from an EMBL/GenBank/DDBJ whole genome shotgun (WGS) entry which is preliminary data.</text>
</comment>
<evidence type="ECO:0000313" key="2">
    <source>
        <dbReference type="Proteomes" id="UP000276133"/>
    </source>
</evidence>
<protein>
    <submittedName>
        <fullName evidence="1">Uncharacterized protein</fullName>
    </submittedName>
</protein>
<reference evidence="1 2" key="1">
    <citation type="journal article" date="2018" name="Sci. Rep.">
        <title>Genomic signatures of local adaptation to the degree of environmental predictability in rotifers.</title>
        <authorList>
            <person name="Franch-Gras L."/>
            <person name="Hahn C."/>
            <person name="Garcia-Roger E.M."/>
            <person name="Carmona M.J."/>
            <person name="Serra M."/>
            <person name="Gomez A."/>
        </authorList>
    </citation>
    <scope>NUCLEOTIDE SEQUENCE [LARGE SCALE GENOMIC DNA]</scope>
    <source>
        <strain evidence="1">HYR1</strain>
    </source>
</reference>
<name>A0A3M7PH93_BRAPC</name>
<keyword evidence="2" id="KW-1185">Reference proteome</keyword>